<evidence type="ECO:0000313" key="2">
    <source>
        <dbReference type="EMBL" id="RSH95355.1"/>
    </source>
</evidence>
<organism evidence="2 3">
    <name type="scientific">Saitozyma podzolica</name>
    <dbReference type="NCBI Taxonomy" id="1890683"/>
    <lineage>
        <taxon>Eukaryota</taxon>
        <taxon>Fungi</taxon>
        <taxon>Dikarya</taxon>
        <taxon>Basidiomycota</taxon>
        <taxon>Agaricomycotina</taxon>
        <taxon>Tremellomycetes</taxon>
        <taxon>Tremellales</taxon>
        <taxon>Trimorphomycetaceae</taxon>
        <taxon>Saitozyma</taxon>
    </lineage>
</organism>
<comment type="caution">
    <text evidence="2">The sequence shown here is derived from an EMBL/GenBank/DDBJ whole genome shotgun (WGS) entry which is preliminary data.</text>
</comment>
<feature type="region of interest" description="Disordered" evidence="1">
    <location>
        <begin position="141"/>
        <end position="194"/>
    </location>
</feature>
<evidence type="ECO:0000256" key="1">
    <source>
        <dbReference type="SAM" id="MobiDB-lite"/>
    </source>
</evidence>
<sequence length="194" mass="21080">MSLRTISLSALPLARANAANAARTLSTTAVYRKSVVDQVKDAAQTVNKKVGQTLASGIESAETTTSQAKETVQEPHEISSTWQSVREIAPLLLPLIIPTRQATRTPRQISRPHLGVSPRSSSWSLPDPTLDILPLARSNPALVPRPFSRQHREKTPSESDVKKTAESARQNVNHSLGQAAGKARDVKDDVKKQL</sequence>
<proteinExistence type="predicted"/>
<dbReference type="Proteomes" id="UP000279259">
    <property type="component" value="Unassembled WGS sequence"/>
</dbReference>
<feature type="compositionally biased region" description="Basic and acidic residues" evidence="1">
    <location>
        <begin position="182"/>
        <end position="194"/>
    </location>
</feature>
<feature type="compositionally biased region" description="Polar residues" evidence="1">
    <location>
        <begin position="167"/>
        <end position="176"/>
    </location>
</feature>
<dbReference type="EMBL" id="RSCD01000001">
    <property type="protein sequence ID" value="RSH95355.1"/>
    <property type="molecule type" value="Genomic_DNA"/>
</dbReference>
<protein>
    <submittedName>
        <fullName evidence="2">Uncharacterized protein</fullName>
    </submittedName>
</protein>
<keyword evidence="3" id="KW-1185">Reference proteome</keyword>
<gene>
    <name evidence="2" type="ORF">EHS25_000442</name>
</gene>
<dbReference type="STRING" id="1890683.A0A427YWG2"/>
<name>A0A427YWG2_9TREE</name>
<dbReference type="OrthoDB" id="4023585at2759"/>
<evidence type="ECO:0000313" key="3">
    <source>
        <dbReference type="Proteomes" id="UP000279259"/>
    </source>
</evidence>
<reference evidence="2 3" key="1">
    <citation type="submission" date="2018-11" db="EMBL/GenBank/DDBJ databases">
        <title>Genome sequence of Saitozyma podzolica DSM 27192.</title>
        <authorList>
            <person name="Aliyu H."/>
            <person name="Gorte O."/>
            <person name="Ochsenreither K."/>
        </authorList>
    </citation>
    <scope>NUCLEOTIDE SEQUENCE [LARGE SCALE GENOMIC DNA]</scope>
    <source>
        <strain evidence="2 3">DSM 27192</strain>
    </source>
</reference>
<dbReference type="AlphaFoldDB" id="A0A427YWG2"/>
<feature type="region of interest" description="Disordered" evidence="1">
    <location>
        <begin position="103"/>
        <end position="126"/>
    </location>
</feature>
<feature type="compositionally biased region" description="Basic and acidic residues" evidence="1">
    <location>
        <begin position="153"/>
        <end position="166"/>
    </location>
</feature>
<accession>A0A427YWG2</accession>